<dbReference type="RefSeq" id="WP_022935749.1">
    <property type="nucleotide sequence ID" value="NZ_LR214940.1"/>
</dbReference>
<keyword evidence="1" id="KW-0812">Transmembrane</keyword>
<dbReference type="OrthoDB" id="398387at2"/>
<evidence type="ECO:0000313" key="2">
    <source>
        <dbReference type="EMBL" id="VEU55974.1"/>
    </source>
</evidence>
<evidence type="ECO:0000256" key="1">
    <source>
        <dbReference type="SAM" id="Phobius"/>
    </source>
</evidence>
<dbReference type="AlphaFoldDB" id="A0A448ZXU3"/>
<accession>A0A448ZXU3</accession>
<proteinExistence type="predicted"/>
<feature type="transmembrane region" description="Helical" evidence="1">
    <location>
        <begin position="116"/>
        <end position="136"/>
    </location>
</feature>
<name>A0A448ZXU3_METOS</name>
<evidence type="ECO:0000313" key="3">
    <source>
        <dbReference type="Proteomes" id="UP000290482"/>
    </source>
</evidence>
<sequence length="144" mass="17044">MVKQKSKYLYALKQKAITTTSYDPEEEQITSLINNFRLYLKDAKFIKSYSELEIFEFYKEIHWMKSVDEKLSETILAFAKKQSKLKAKYENYIEYKYWSESPLAEPAKPLSQVKRIVIISIVVLIFIAMLLIILGLNKGWFKIK</sequence>
<dbReference type="Proteomes" id="UP000290482">
    <property type="component" value="Chromosome"/>
</dbReference>
<dbReference type="KEGG" id="mob:NCTC10112_00570"/>
<keyword evidence="3" id="KW-1185">Reference proteome</keyword>
<keyword evidence="1" id="KW-1133">Transmembrane helix</keyword>
<reference evidence="2 3" key="1">
    <citation type="submission" date="2019-01" db="EMBL/GenBank/DDBJ databases">
        <authorList>
            <consortium name="Pathogen Informatics"/>
        </authorList>
    </citation>
    <scope>NUCLEOTIDE SEQUENCE [LARGE SCALE GENOMIC DNA]</scope>
    <source>
        <strain evidence="2 3">NCTC10112</strain>
    </source>
</reference>
<organism evidence="2 3">
    <name type="scientific">Metamycoplasma orale</name>
    <name type="common">Mycoplasma orale</name>
    <dbReference type="NCBI Taxonomy" id="2121"/>
    <lineage>
        <taxon>Bacteria</taxon>
        <taxon>Bacillati</taxon>
        <taxon>Mycoplasmatota</taxon>
        <taxon>Mycoplasmoidales</taxon>
        <taxon>Metamycoplasmataceae</taxon>
        <taxon>Metamycoplasma</taxon>
    </lineage>
</organism>
<gene>
    <name evidence="2" type="ORF">NCTC10112_00570</name>
</gene>
<dbReference type="EMBL" id="LR214940">
    <property type="protein sequence ID" value="VEU55974.1"/>
    <property type="molecule type" value="Genomic_DNA"/>
</dbReference>
<protein>
    <submittedName>
        <fullName evidence="2">Uncharacterized protein</fullName>
    </submittedName>
</protein>
<keyword evidence="1" id="KW-0472">Membrane</keyword>